<keyword evidence="2" id="KW-1185">Reference proteome</keyword>
<reference evidence="1 2" key="1">
    <citation type="submission" date="2014-04" db="EMBL/GenBank/DDBJ databases">
        <title>Evolutionary Origins and Diversification of the Mycorrhizal Mutualists.</title>
        <authorList>
            <consortium name="DOE Joint Genome Institute"/>
            <consortium name="Mycorrhizal Genomics Consortium"/>
            <person name="Kohler A."/>
            <person name="Kuo A."/>
            <person name="Nagy L.G."/>
            <person name="Floudas D."/>
            <person name="Copeland A."/>
            <person name="Barry K.W."/>
            <person name="Cichocki N."/>
            <person name="Veneault-Fourrey C."/>
            <person name="LaButti K."/>
            <person name="Lindquist E.A."/>
            <person name="Lipzen A."/>
            <person name="Lundell T."/>
            <person name="Morin E."/>
            <person name="Murat C."/>
            <person name="Riley R."/>
            <person name="Ohm R."/>
            <person name="Sun H."/>
            <person name="Tunlid A."/>
            <person name="Henrissat B."/>
            <person name="Grigoriev I.V."/>
            <person name="Hibbett D.S."/>
            <person name="Martin F."/>
        </authorList>
    </citation>
    <scope>NUCLEOTIDE SEQUENCE [LARGE SCALE GENOMIC DNA]</scope>
    <source>
        <strain evidence="1 2">Koide BX008</strain>
    </source>
</reference>
<accession>A0A0C2XLZ7</accession>
<evidence type="ECO:0000313" key="2">
    <source>
        <dbReference type="Proteomes" id="UP000054549"/>
    </source>
</evidence>
<evidence type="ECO:0000313" key="1">
    <source>
        <dbReference type="EMBL" id="KIL70541.1"/>
    </source>
</evidence>
<dbReference type="EMBL" id="KN818224">
    <property type="protein sequence ID" value="KIL70541.1"/>
    <property type="molecule type" value="Genomic_DNA"/>
</dbReference>
<protein>
    <submittedName>
        <fullName evidence="1">Uncharacterized protein</fullName>
    </submittedName>
</protein>
<dbReference type="InParanoid" id="A0A0C2XLZ7"/>
<name>A0A0C2XLZ7_AMAMK</name>
<dbReference type="HOGENOM" id="CLU_2677643_0_0_1"/>
<organism evidence="1 2">
    <name type="scientific">Amanita muscaria (strain Koide BX008)</name>
    <dbReference type="NCBI Taxonomy" id="946122"/>
    <lineage>
        <taxon>Eukaryota</taxon>
        <taxon>Fungi</taxon>
        <taxon>Dikarya</taxon>
        <taxon>Basidiomycota</taxon>
        <taxon>Agaricomycotina</taxon>
        <taxon>Agaricomycetes</taxon>
        <taxon>Agaricomycetidae</taxon>
        <taxon>Agaricales</taxon>
        <taxon>Pluteineae</taxon>
        <taxon>Amanitaceae</taxon>
        <taxon>Amanita</taxon>
    </lineage>
</organism>
<sequence length="75" mass="8112">VFPNVPTVVKLQLMTGIRDASQHLGRSSSAPLIMSVAETSCSKSIRVLLFPYQRADNPAPPGSRVRLMKSSDIST</sequence>
<feature type="non-terminal residue" evidence="1">
    <location>
        <position position="1"/>
    </location>
</feature>
<proteinExistence type="predicted"/>
<dbReference type="Proteomes" id="UP000054549">
    <property type="component" value="Unassembled WGS sequence"/>
</dbReference>
<dbReference type="AlphaFoldDB" id="A0A0C2XLZ7"/>
<gene>
    <name evidence="1" type="ORF">M378DRAFT_156700</name>
</gene>